<dbReference type="EMBL" id="LAZR01063459">
    <property type="protein sequence ID" value="KKK59483.1"/>
    <property type="molecule type" value="Genomic_DNA"/>
</dbReference>
<gene>
    <name evidence="1" type="ORF">LCGC14_3033960</name>
</gene>
<accession>A0A0F8WS47</accession>
<proteinExistence type="predicted"/>
<comment type="caution">
    <text evidence="1">The sequence shown here is derived from an EMBL/GenBank/DDBJ whole genome shotgun (WGS) entry which is preliminary data.</text>
</comment>
<organism evidence="1">
    <name type="scientific">marine sediment metagenome</name>
    <dbReference type="NCBI Taxonomy" id="412755"/>
    <lineage>
        <taxon>unclassified sequences</taxon>
        <taxon>metagenomes</taxon>
        <taxon>ecological metagenomes</taxon>
    </lineage>
</organism>
<reference evidence="1" key="1">
    <citation type="journal article" date="2015" name="Nature">
        <title>Complex archaea that bridge the gap between prokaryotes and eukaryotes.</title>
        <authorList>
            <person name="Spang A."/>
            <person name="Saw J.H."/>
            <person name="Jorgensen S.L."/>
            <person name="Zaremba-Niedzwiedzka K."/>
            <person name="Martijn J."/>
            <person name="Lind A.E."/>
            <person name="van Eijk R."/>
            <person name="Schleper C."/>
            <person name="Guy L."/>
            <person name="Ettema T.J."/>
        </authorList>
    </citation>
    <scope>NUCLEOTIDE SEQUENCE</scope>
</reference>
<dbReference type="AlphaFoldDB" id="A0A0F8WS47"/>
<name>A0A0F8WS47_9ZZZZ</name>
<sequence length="92" mass="10073">TLSYTIQDDTDLTNLGNVQNDNSDETNGLIPLTLPESESSEALLIPTTGPAMKWDLRSIKSGDVSTLRTFIAKARKWVKDGSSLAKDNLTYN</sequence>
<protein>
    <submittedName>
        <fullName evidence="1">Uncharacterized protein</fullName>
    </submittedName>
</protein>
<evidence type="ECO:0000313" key="1">
    <source>
        <dbReference type="EMBL" id="KKK59483.1"/>
    </source>
</evidence>
<feature type="non-terminal residue" evidence="1">
    <location>
        <position position="1"/>
    </location>
</feature>